<keyword evidence="3" id="KW-1185">Reference proteome</keyword>
<dbReference type="InterPro" id="IPR037521">
    <property type="entry name" value="FLCN/SMCR8_DENN"/>
</dbReference>
<feature type="domain" description="UDENN FLCN/SMCR8-type" evidence="1">
    <location>
        <begin position="85"/>
        <end position="302"/>
    </location>
</feature>
<dbReference type="InterPro" id="IPR021713">
    <property type="entry name" value="Folliculin"/>
</dbReference>
<comment type="caution">
    <text evidence="2">The sequence shown here is derived from an EMBL/GenBank/DDBJ whole genome shotgun (WGS) entry which is preliminary data.</text>
</comment>
<dbReference type="GO" id="GO:0005829">
    <property type="term" value="C:cytosol"/>
    <property type="evidence" value="ECO:0007669"/>
    <property type="project" value="TreeGrafter"/>
</dbReference>
<dbReference type="Proteomes" id="UP000276133">
    <property type="component" value="Unassembled WGS sequence"/>
</dbReference>
<gene>
    <name evidence="2" type="ORF">BpHYR1_019684</name>
</gene>
<dbReference type="STRING" id="10195.A0A3M7RH11"/>
<dbReference type="PANTHER" id="PTHR31441">
    <property type="entry name" value="FOLLICULIN FAMILY MEMBER"/>
    <property type="match status" value="1"/>
</dbReference>
<evidence type="ECO:0000259" key="1">
    <source>
        <dbReference type="PROSITE" id="PS51834"/>
    </source>
</evidence>
<dbReference type="PANTHER" id="PTHR31441:SF2">
    <property type="entry name" value="FOLLICULIN"/>
    <property type="match status" value="1"/>
</dbReference>
<dbReference type="InterPro" id="IPR037520">
    <property type="entry name" value="Folliculin/SMCR8_longin"/>
</dbReference>
<accession>A0A3M7RH11</accession>
<dbReference type="GO" id="GO:1904263">
    <property type="term" value="P:positive regulation of TORC1 signaling"/>
    <property type="evidence" value="ECO:0007669"/>
    <property type="project" value="TreeGrafter"/>
</dbReference>
<name>A0A3M7RH11_BRAPC</name>
<dbReference type="OrthoDB" id="5599713at2759"/>
<dbReference type="EMBL" id="REGN01003406">
    <property type="protein sequence ID" value="RNA22759.1"/>
    <property type="molecule type" value="Genomic_DNA"/>
</dbReference>
<dbReference type="PROSITE" id="PS51834">
    <property type="entry name" value="DENN_FLCN_SMCR8"/>
    <property type="match status" value="1"/>
</dbReference>
<dbReference type="Pfam" id="PF11704">
    <property type="entry name" value="Folliculin"/>
    <property type="match status" value="1"/>
</dbReference>
<sequence>MNAIIALCHFCDHHGPTTLFCTQAFKYSDYQSMNANKLNERIGILLESAPPGAHSPDLSDQENKIMGANVSPSQSEAAQPSSNCKACQAFDKNFHHYISYDNSTNFPNSPNQICYLSQSSPNVSEVFALVRKACLRTLHCEVFEDPIFFDDDKNGSVIGYEFIIKDIEGRGWQRSYSLIIIMRDRIYLQHLWSFLSKQMSIIATNLKEQAEKKFQKDLFERGLSPTGNPAQILSFKKTSKQVRGLVELTDDPLIFAKLHMWFTWMLRMCSCQISEEFMHGPLSEDSQIKYMVDDKPIDQKFK</sequence>
<organism evidence="2 3">
    <name type="scientific">Brachionus plicatilis</name>
    <name type="common">Marine rotifer</name>
    <name type="synonym">Brachionus muelleri</name>
    <dbReference type="NCBI Taxonomy" id="10195"/>
    <lineage>
        <taxon>Eukaryota</taxon>
        <taxon>Metazoa</taxon>
        <taxon>Spiralia</taxon>
        <taxon>Gnathifera</taxon>
        <taxon>Rotifera</taxon>
        <taxon>Eurotatoria</taxon>
        <taxon>Monogononta</taxon>
        <taxon>Pseudotrocha</taxon>
        <taxon>Ploima</taxon>
        <taxon>Brachionidae</taxon>
        <taxon>Brachionus</taxon>
    </lineage>
</organism>
<dbReference type="AlphaFoldDB" id="A0A3M7RH11"/>
<protein>
    <submittedName>
        <fullName evidence="2">Folliculin</fullName>
    </submittedName>
</protein>
<reference evidence="2 3" key="1">
    <citation type="journal article" date="2018" name="Sci. Rep.">
        <title>Genomic signatures of local adaptation to the degree of environmental predictability in rotifers.</title>
        <authorList>
            <person name="Franch-Gras L."/>
            <person name="Hahn C."/>
            <person name="Garcia-Roger E.M."/>
            <person name="Carmona M.J."/>
            <person name="Serra M."/>
            <person name="Gomez A."/>
        </authorList>
    </citation>
    <scope>NUCLEOTIDE SEQUENCE [LARGE SCALE GENOMIC DNA]</scope>
    <source>
        <strain evidence="2">HYR1</strain>
    </source>
</reference>
<proteinExistence type="predicted"/>
<evidence type="ECO:0000313" key="3">
    <source>
        <dbReference type="Proteomes" id="UP000276133"/>
    </source>
</evidence>
<dbReference type="GO" id="GO:0000122">
    <property type="term" value="P:negative regulation of transcription by RNA polymerase II"/>
    <property type="evidence" value="ECO:0007669"/>
    <property type="project" value="TreeGrafter"/>
</dbReference>
<dbReference type="GO" id="GO:0005096">
    <property type="term" value="F:GTPase activator activity"/>
    <property type="evidence" value="ECO:0007669"/>
    <property type="project" value="InterPro"/>
</dbReference>
<evidence type="ECO:0000313" key="2">
    <source>
        <dbReference type="EMBL" id="RNA22759.1"/>
    </source>
</evidence>